<dbReference type="AlphaFoldDB" id="A0A2I0B1Y7"/>
<reference evidence="1 2" key="1">
    <citation type="journal article" date="2017" name="Nature">
        <title>The Apostasia genome and the evolution of orchids.</title>
        <authorList>
            <person name="Zhang G.Q."/>
            <person name="Liu K.W."/>
            <person name="Li Z."/>
            <person name="Lohaus R."/>
            <person name="Hsiao Y.Y."/>
            <person name="Niu S.C."/>
            <person name="Wang J.Y."/>
            <person name="Lin Y.C."/>
            <person name="Xu Q."/>
            <person name="Chen L.J."/>
            <person name="Yoshida K."/>
            <person name="Fujiwara S."/>
            <person name="Wang Z.W."/>
            <person name="Zhang Y.Q."/>
            <person name="Mitsuda N."/>
            <person name="Wang M."/>
            <person name="Liu G.H."/>
            <person name="Pecoraro L."/>
            <person name="Huang H.X."/>
            <person name="Xiao X.J."/>
            <person name="Lin M."/>
            <person name="Wu X.Y."/>
            <person name="Wu W.L."/>
            <person name="Chen Y.Y."/>
            <person name="Chang S.B."/>
            <person name="Sakamoto S."/>
            <person name="Ohme-Takagi M."/>
            <person name="Yagi M."/>
            <person name="Zeng S.J."/>
            <person name="Shen C.Y."/>
            <person name="Yeh C.M."/>
            <person name="Luo Y.B."/>
            <person name="Tsai W.C."/>
            <person name="Van de Peer Y."/>
            <person name="Liu Z.J."/>
        </authorList>
    </citation>
    <scope>NUCLEOTIDE SEQUENCE [LARGE SCALE GENOMIC DNA]</scope>
    <source>
        <strain evidence="2">cv. Shenzhen</strain>
        <tissue evidence="1">Stem</tissue>
    </source>
</reference>
<organism evidence="1 2">
    <name type="scientific">Apostasia shenzhenica</name>
    <dbReference type="NCBI Taxonomy" id="1088818"/>
    <lineage>
        <taxon>Eukaryota</taxon>
        <taxon>Viridiplantae</taxon>
        <taxon>Streptophyta</taxon>
        <taxon>Embryophyta</taxon>
        <taxon>Tracheophyta</taxon>
        <taxon>Spermatophyta</taxon>
        <taxon>Magnoliopsida</taxon>
        <taxon>Liliopsida</taxon>
        <taxon>Asparagales</taxon>
        <taxon>Orchidaceae</taxon>
        <taxon>Apostasioideae</taxon>
        <taxon>Apostasia</taxon>
    </lineage>
</organism>
<evidence type="ECO:0000313" key="2">
    <source>
        <dbReference type="Proteomes" id="UP000236161"/>
    </source>
</evidence>
<dbReference type="EMBL" id="KZ451923">
    <property type="protein sequence ID" value="PKA61792.1"/>
    <property type="molecule type" value="Genomic_DNA"/>
</dbReference>
<dbReference type="Proteomes" id="UP000236161">
    <property type="component" value="Unassembled WGS sequence"/>
</dbReference>
<accession>A0A2I0B1Y7</accession>
<protein>
    <submittedName>
        <fullName evidence="1">Uncharacterized protein</fullName>
    </submittedName>
</protein>
<keyword evidence="2" id="KW-1185">Reference proteome</keyword>
<name>A0A2I0B1Y7_9ASPA</name>
<evidence type="ECO:0000313" key="1">
    <source>
        <dbReference type="EMBL" id="PKA61792.1"/>
    </source>
</evidence>
<sequence>MHDTANSRFISINKNCLAMNFPIIAEVQMLQQMRSPISLTRFISEGTVLR</sequence>
<gene>
    <name evidence="1" type="ORF">AXF42_Ash008623</name>
</gene>
<proteinExistence type="predicted"/>